<reference evidence="2 3" key="1">
    <citation type="journal article" date="2006" name="Int. J. Syst. Evol. Microbiol.">
        <title>Costertonia aggregata gen. nov., sp. nov., a mesophilic marine bacterium of the family Flavobacteriaceae, isolated from a mature biofilm.</title>
        <authorList>
            <person name="Kwon K.K."/>
            <person name="Lee Y.K."/>
            <person name="Lee H.K."/>
        </authorList>
    </citation>
    <scope>NUCLEOTIDE SEQUENCE [LARGE SCALE GENOMIC DNA]</scope>
    <source>
        <strain evidence="2 3">KCCM 42265</strain>
    </source>
</reference>
<evidence type="ECO:0000313" key="3">
    <source>
        <dbReference type="Proteomes" id="UP000509302"/>
    </source>
</evidence>
<proteinExistence type="predicted"/>
<gene>
    <name evidence="2" type="ORF">HYG79_05930</name>
</gene>
<dbReference type="InterPro" id="IPR036291">
    <property type="entry name" value="NAD(P)-bd_dom_sf"/>
</dbReference>
<dbReference type="KEGG" id="cagg:HYG79_05930"/>
<dbReference type="InterPro" id="IPR016040">
    <property type="entry name" value="NAD(P)-bd_dom"/>
</dbReference>
<protein>
    <submittedName>
        <fullName evidence="2">SDR family oxidoreductase</fullName>
    </submittedName>
</protein>
<dbReference type="InterPro" id="IPR051783">
    <property type="entry name" value="NAD(P)-dependent_oxidoreduct"/>
</dbReference>
<dbReference type="CDD" id="cd05266">
    <property type="entry name" value="SDR_a4"/>
    <property type="match status" value="1"/>
</dbReference>
<dbReference type="RefSeq" id="WP_179241200.1">
    <property type="nucleotide sequence ID" value="NZ_CP058595.1"/>
</dbReference>
<dbReference type="Proteomes" id="UP000509302">
    <property type="component" value="Chromosome"/>
</dbReference>
<organism evidence="2 3">
    <name type="scientific">Costertonia aggregata</name>
    <dbReference type="NCBI Taxonomy" id="343403"/>
    <lineage>
        <taxon>Bacteria</taxon>
        <taxon>Pseudomonadati</taxon>
        <taxon>Bacteroidota</taxon>
        <taxon>Flavobacteriia</taxon>
        <taxon>Flavobacteriales</taxon>
        <taxon>Flavobacteriaceae</taxon>
        <taxon>Costertonia</taxon>
    </lineage>
</organism>
<dbReference type="PANTHER" id="PTHR48079">
    <property type="entry name" value="PROTEIN YEEZ"/>
    <property type="match status" value="1"/>
</dbReference>
<evidence type="ECO:0000259" key="1">
    <source>
        <dbReference type="Pfam" id="PF13460"/>
    </source>
</evidence>
<dbReference type="PANTHER" id="PTHR48079:SF6">
    <property type="entry name" value="NAD(P)-BINDING DOMAIN-CONTAINING PROTEIN-RELATED"/>
    <property type="match status" value="1"/>
</dbReference>
<name>A0A7H9AN99_9FLAO</name>
<dbReference type="GO" id="GO:0005737">
    <property type="term" value="C:cytoplasm"/>
    <property type="evidence" value="ECO:0007669"/>
    <property type="project" value="TreeGrafter"/>
</dbReference>
<evidence type="ECO:0000313" key="2">
    <source>
        <dbReference type="EMBL" id="QLG44910.1"/>
    </source>
</evidence>
<dbReference type="Pfam" id="PF13460">
    <property type="entry name" value="NAD_binding_10"/>
    <property type="match status" value="1"/>
</dbReference>
<dbReference type="SUPFAM" id="SSF51735">
    <property type="entry name" value="NAD(P)-binding Rossmann-fold domains"/>
    <property type="match status" value="1"/>
</dbReference>
<dbReference type="AlphaFoldDB" id="A0A7H9AN99"/>
<accession>A0A7H9AN99</accession>
<sequence>MSKTIGIMGCGWLGLPLAKALLSHGYIIKGTTTSKEKLGILKSEGIRPFRISLSENSIYGPISDFLMSVHTLIVNVPPRLRSGNAENYVDKMQLLFDEIRKSKVHHIVFVSSTSVYGDLEGDVDESTPPIPKTESGKQLLASEEIARKSALDTTIIRFGGLIGPDRHPVTMLSGRKGLSNGNAPVNLIHLDDCIQIIVALLKNNWWNETFNAVYPYHPSKKKYYTLQAKKRGLSPPDYSADSNQKGKKIHSRKLIRVKNYDFNTTIL</sequence>
<feature type="domain" description="NAD(P)-binding" evidence="1">
    <location>
        <begin position="11"/>
        <end position="180"/>
    </location>
</feature>
<dbReference type="GO" id="GO:0004029">
    <property type="term" value="F:aldehyde dehydrogenase (NAD+) activity"/>
    <property type="evidence" value="ECO:0007669"/>
    <property type="project" value="TreeGrafter"/>
</dbReference>
<dbReference type="Gene3D" id="3.40.50.720">
    <property type="entry name" value="NAD(P)-binding Rossmann-like Domain"/>
    <property type="match status" value="1"/>
</dbReference>
<dbReference type="EMBL" id="CP058595">
    <property type="protein sequence ID" value="QLG44910.1"/>
    <property type="molecule type" value="Genomic_DNA"/>
</dbReference>
<keyword evidence="3" id="KW-1185">Reference proteome</keyword>